<dbReference type="Pfam" id="PF06821">
    <property type="entry name" value="Ser_hydrolase"/>
    <property type="match status" value="1"/>
</dbReference>
<dbReference type="Gene3D" id="3.40.50.1820">
    <property type="entry name" value="alpha/beta hydrolase"/>
    <property type="match status" value="1"/>
</dbReference>
<dbReference type="EMBL" id="VDBS01000004">
    <property type="protein sequence ID" value="TNB59168.1"/>
    <property type="molecule type" value="Genomic_DNA"/>
</dbReference>
<gene>
    <name evidence="1" type="ORF">FDW42_00390</name>
</gene>
<accession>A0AAX2ULB0</accession>
<organism evidence="1 2">
    <name type="scientific">Campylobacter helveticus</name>
    <dbReference type="NCBI Taxonomy" id="28898"/>
    <lineage>
        <taxon>Bacteria</taxon>
        <taxon>Pseudomonadati</taxon>
        <taxon>Campylobacterota</taxon>
        <taxon>Epsilonproteobacteria</taxon>
        <taxon>Campylobacterales</taxon>
        <taxon>Campylobacteraceae</taxon>
        <taxon>Campylobacter</taxon>
    </lineage>
</organism>
<dbReference type="SUPFAM" id="SSF53474">
    <property type="entry name" value="alpha/beta-Hydrolases"/>
    <property type="match status" value="1"/>
</dbReference>
<sequence length="199" mass="22508">MKKILLILALFAILLNAKGVYILHGFNCDSNYAWIPSVRQELNDLGYEVKALDLPNASKPELKKWLETMDKELVLDEKTYFITHSLGGVSLLHFLSEKGVKIGGVILVSPFDEPLEILPILDNFTHQKPHYESLKTLIKHRVVISAKDDKIVPTFLSQKLAKSLNAKLILVEKGGHFMDTDGFKDLPLVVEELKKMKED</sequence>
<dbReference type="Proteomes" id="UP000306813">
    <property type="component" value="Unassembled WGS sequence"/>
</dbReference>
<dbReference type="PANTHER" id="PTHR15394:SF3">
    <property type="entry name" value="SERINE HYDROLASE RBBP9"/>
    <property type="match status" value="1"/>
</dbReference>
<dbReference type="PANTHER" id="PTHR15394">
    <property type="entry name" value="SERINE HYDROLASE RBBP9"/>
    <property type="match status" value="1"/>
</dbReference>
<dbReference type="KEGG" id="chv:CHELV3228_1661"/>
<evidence type="ECO:0000313" key="1">
    <source>
        <dbReference type="EMBL" id="TNB59168.1"/>
    </source>
</evidence>
<reference evidence="1 2" key="1">
    <citation type="submission" date="2019-05" db="EMBL/GenBank/DDBJ databases">
        <title>Draft genomes of eight strains of Campylobacter helveticus isolated from cats and a dog in New Zealand.</title>
        <authorList>
            <person name="Bojanic K."/>
            <person name="Midwinter A.C."/>
            <person name="Biggs P.J."/>
            <person name="Acke E."/>
            <person name="Cornelius A.J."/>
            <person name="Marshall J.C."/>
        </authorList>
    </citation>
    <scope>NUCLEOTIDE SEQUENCE [LARGE SCALE GENOMIC DNA]</scope>
    <source>
        <strain evidence="1 2">ACP123b</strain>
    </source>
</reference>
<dbReference type="GO" id="GO:0016787">
    <property type="term" value="F:hydrolase activity"/>
    <property type="evidence" value="ECO:0007669"/>
    <property type="project" value="UniProtKB-KW"/>
</dbReference>
<proteinExistence type="predicted"/>
<dbReference type="AlphaFoldDB" id="A0AAX2ULB0"/>
<dbReference type="GeneID" id="52037571"/>
<name>A0AAX2ULB0_9BACT</name>
<dbReference type="InterPro" id="IPR029058">
    <property type="entry name" value="AB_hydrolase_fold"/>
</dbReference>
<keyword evidence="1" id="KW-0378">Hydrolase</keyword>
<dbReference type="InterPro" id="IPR010662">
    <property type="entry name" value="RBBP9/YdeN"/>
</dbReference>
<protein>
    <submittedName>
        <fullName evidence="1">Serine hydrolase family protein</fullName>
    </submittedName>
</protein>
<comment type="caution">
    <text evidence="1">The sequence shown here is derived from an EMBL/GenBank/DDBJ whole genome shotgun (WGS) entry which is preliminary data.</text>
</comment>
<evidence type="ECO:0000313" key="2">
    <source>
        <dbReference type="Proteomes" id="UP000306813"/>
    </source>
</evidence>
<dbReference type="RefSeq" id="WP_082200564.1">
    <property type="nucleotide sequence ID" value="NZ_CP020478.1"/>
</dbReference>